<evidence type="ECO:0000256" key="5">
    <source>
        <dbReference type="ARBA" id="ARBA00022842"/>
    </source>
</evidence>
<keyword evidence="11" id="KW-1185">Reference proteome</keyword>
<keyword evidence="10" id="KW-0548">Nucleotidyltransferase</keyword>
<dbReference type="GO" id="GO:0061603">
    <property type="term" value="F:molybdenum cofactor guanylyltransferase activity"/>
    <property type="evidence" value="ECO:0007669"/>
    <property type="project" value="UniProtKB-EC"/>
</dbReference>
<dbReference type="SUPFAM" id="SSF53448">
    <property type="entry name" value="Nucleotide-diphospho-sugar transferases"/>
    <property type="match status" value="1"/>
</dbReference>
<dbReference type="GO" id="GO:0006777">
    <property type="term" value="P:Mo-molybdopterin cofactor biosynthetic process"/>
    <property type="evidence" value="ECO:0007669"/>
    <property type="project" value="UniProtKB-KW"/>
</dbReference>
<proteinExistence type="inferred from homology"/>
<feature type="binding site" evidence="8">
    <location>
        <position position="95"/>
    </location>
    <ligand>
        <name>Mg(2+)</name>
        <dbReference type="ChEBI" id="CHEBI:18420"/>
    </ligand>
</feature>
<feature type="binding site" evidence="8">
    <location>
        <position position="95"/>
    </location>
    <ligand>
        <name>GTP</name>
        <dbReference type="ChEBI" id="CHEBI:37565"/>
    </ligand>
</feature>
<comment type="domain">
    <text evidence="8">The N-terminal domain determines nucleotide recognition and specific binding, while the C-terminal domain determines the specific binding to the target protein.</text>
</comment>
<comment type="catalytic activity">
    <reaction evidence="8">
        <text>Mo-molybdopterin + GTP + H(+) = Mo-molybdopterin guanine dinucleotide + diphosphate</text>
        <dbReference type="Rhea" id="RHEA:34243"/>
        <dbReference type="ChEBI" id="CHEBI:15378"/>
        <dbReference type="ChEBI" id="CHEBI:33019"/>
        <dbReference type="ChEBI" id="CHEBI:37565"/>
        <dbReference type="ChEBI" id="CHEBI:71302"/>
        <dbReference type="ChEBI" id="CHEBI:71310"/>
        <dbReference type="EC" id="2.7.7.77"/>
    </reaction>
</comment>
<evidence type="ECO:0000256" key="7">
    <source>
        <dbReference type="ARBA" id="ARBA00023150"/>
    </source>
</evidence>
<dbReference type="GO" id="GO:0046872">
    <property type="term" value="F:metal ion binding"/>
    <property type="evidence" value="ECO:0007669"/>
    <property type="project" value="UniProtKB-KW"/>
</dbReference>
<accession>A0A1G5XJ40</accession>
<keyword evidence="5 8" id="KW-0460">Magnesium</keyword>
<comment type="function">
    <text evidence="8">Transfers a GMP moiety from GTP to Mo-molybdopterin (Mo-MPT) cofactor (Moco or molybdenum cofactor) to form Mo-molybdopterin guanine dinucleotide (Mo-MGD) cofactor.</text>
</comment>
<organism evidence="10 11">
    <name type="scientific">Algoriphagus alkaliphilus</name>
    <dbReference type="NCBI Taxonomy" id="279824"/>
    <lineage>
        <taxon>Bacteria</taxon>
        <taxon>Pseudomonadati</taxon>
        <taxon>Bacteroidota</taxon>
        <taxon>Cytophagia</taxon>
        <taxon>Cytophagales</taxon>
        <taxon>Cyclobacteriaceae</taxon>
        <taxon>Algoriphagus</taxon>
    </lineage>
</organism>
<dbReference type="HAMAP" id="MF_00316">
    <property type="entry name" value="MobA"/>
    <property type="match status" value="1"/>
</dbReference>
<dbReference type="CDD" id="cd02503">
    <property type="entry name" value="MobA"/>
    <property type="match status" value="1"/>
</dbReference>
<dbReference type="Gene3D" id="3.90.550.10">
    <property type="entry name" value="Spore Coat Polysaccharide Biosynthesis Protein SpsA, Chain A"/>
    <property type="match status" value="1"/>
</dbReference>
<dbReference type="EC" id="2.7.7.77" evidence="8"/>
<evidence type="ECO:0000313" key="10">
    <source>
        <dbReference type="EMBL" id="SDA69575.1"/>
    </source>
</evidence>
<reference evidence="11" key="1">
    <citation type="submission" date="2016-10" db="EMBL/GenBank/DDBJ databases">
        <authorList>
            <person name="Varghese N."/>
            <person name="Submissions S."/>
        </authorList>
    </citation>
    <scope>NUCLEOTIDE SEQUENCE [LARGE SCALE GENOMIC DNA]</scope>
    <source>
        <strain evidence="11">DSM 22703</strain>
    </source>
</reference>
<comment type="subcellular location">
    <subcellularLocation>
        <location evidence="8">Cytoplasm</location>
    </subcellularLocation>
</comment>
<dbReference type="EMBL" id="FMXE01000010">
    <property type="protein sequence ID" value="SDA69575.1"/>
    <property type="molecule type" value="Genomic_DNA"/>
</dbReference>
<feature type="binding site" evidence="8">
    <location>
        <position position="22"/>
    </location>
    <ligand>
        <name>GTP</name>
        <dbReference type="ChEBI" id="CHEBI:37565"/>
    </ligand>
</feature>
<comment type="similarity">
    <text evidence="8">Belongs to the MobA family.</text>
</comment>
<dbReference type="GO" id="GO:0005525">
    <property type="term" value="F:GTP binding"/>
    <property type="evidence" value="ECO:0007669"/>
    <property type="project" value="UniProtKB-UniRule"/>
</dbReference>
<dbReference type="RefSeq" id="WP_092729584.1">
    <property type="nucleotide sequence ID" value="NZ_FMXE01000010.1"/>
</dbReference>
<keyword evidence="4 8" id="KW-0547">Nucleotide-binding</keyword>
<keyword evidence="2 8" id="KW-0808">Transferase</keyword>
<keyword evidence="1 8" id="KW-0963">Cytoplasm</keyword>
<dbReference type="PANTHER" id="PTHR19136">
    <property type="entry name" value="MOLYBDENUM COFACTOR GUANYLYLTRANSFERASE"/>
    <property type="match status" value="1"/>
</dbReference>
<dbReference type="InterPro" id="IPR025877">
    <property type="entry name" value="MobA-like_NTP_Trfase"/>
</dbReference>
<evidence type="ECO:0000259" key="9">
    <source>
        <dbReference type="Pfam" id="PF12804"/>
    </source>
</evidence>
<dbReference type="Proteomes" id="UP000198756">
    <property type="component" value="Unassembled WGS sequence"/>
</dbReference>
<dbReference type="Pfam" id="PF12804">
    <property type="entry name" value="NTP_transf_3"/>
    <property type="match status" value="1"/>
</dbReference>
<evidence type="ECO:0000313" key="11">
    <source>
        <dbReference type="Proteomes" id="UP000198756"/>
    </source>
</evidence>
<gene>
    <name evidence="8" type="primary">mobA</name>
    <name evidence="10" type="ORF">SAMN03080617_01768</name>
</gene>
<dbReference type="PANTHER" id="PTHR19136:SF81">
    <property type="entry name" value="MOLYBDENUM COFACTOR GUANYLYLTRANSFERASE"/>
    <property type="match status" value="1"/>
</dbReference>
<evidence type="ECO:0000256" key="1">
    <source>
        <dbReference type="ARBA" id="ARBA00022490"/>
    </source>
</evidence>
<name>A0A1G5XJ40_9BACT</name>
<keyword evidence="6 8" id="KW-0342">GTP-binding</keyword>
<evidence type="ECO:0000256" key="8">
    <source>
        <dbReference type="HAMAP-Rule" id="MF_00316"/>
    </source>
</evidence>
<feature type="domain" description="MobA-like NTP transferase" evidence="9">
    <location>
        <begin position="7"/>
        <end position="160"/>
    </location>
</feature>
<comment type="caution">
    <text evidence="8">Lacks conserved residue(s) required for the propagation of feature annotation.</text>
</comment>
<feature type="binding site" evidence="8">
    <location>
        <begin position="10"/>
        <end position="12"/>
    </location>
    <ligand>
        <name>GTP</name>
        <dbReference type="ChEBI" id="CHEBI:37565"/>
    </ligand>
</feature>
<comment type="cofactor">
    <cofactor evidence="8">
        <name>Mg(2+)</name>
        <dbReference type="ChEBI" id="CHEBI:18420"/>
    </cofactor>
</comment>
<evidence type="ECO:0000256" key="2">
    <source>
        <dbReference type="ARBA" id="ARBA00022679"/>
    </source>
</evidence>
<dbReference type="OrthoDB" id="9788394at2"/>
<sequence length="188" mass="20895">MDPNLSAYILCGGKSSRMKTEKGLVQFQGKSFVQWILEALYPLVLCPVLVAKNPAYESFQLDMISDRIEGKGPLGGIYSGLTHSPTGLVLILSCDIPKISTDVLAFLLRYSTRNPDKITFLSDGENDYPLIGVYPKKCLKAVENSVLRNELKLRQFVESQAHQRILLSPSHIQAVQNINTKDQLLSLS</sequence>
<protein>
    <recommendedName>
        <fullName evidence="8">Probable molybdenum cofactor guanylyltransferase</fullName>
        <shortName evidence="8">MoCo guanylyltransferase</shortName>
        <ecNumber evidence="8">2.7.7.77</ecNumber>
    </recommendedName>
    <alternativeName>
        <fullName evidence="8">GTP:molybdopterin guanylyltransferase</fullName>
    </alternativeName>
    <alternativeName>
        <fullName evidence="8">Mo-MPT guanylyltransferase</fullName>
    </alternativeName>
    <alternativeName>
        <fullName evidence="8">Molybdopterin guanylyltransferase</fullName>
    </alternativeName>
    <alternativeName>
        <fullName evidence="8">Molybdopterin-guanine dinucleotide synthase</fullName>
        <shortName evidence="8">MGD synthase</shortName>
    </alternativeName>
</protein>
<evidence type="ECO:0000256" key="3">
    <source>
        <dbReference type="ARBA" id="ARBA00022723"/>
    </source>
</evidence>
<feature type="binding site" evidence="8">
    <location>
        <position position="66"/>
    </location>
    <ligand>
        <name>GTP</name>
        <dbReference type="ChEBI" id="CHEBI:37565"/>
    </ligand>
</feature>
<dbReference type="InterPro" id="IPR013482">
    <property type="entry name" value="Molybde_CF_guanTrfase"/>
</dbReference>
<dbReference type="STRING" id="279824.SAMN03080617_01768"/>
<dbReference type="AlphaFoldDB" id="A0A1G5XJ40"/>
<dbReference type="GO" id="GO:0005737">
    <property type="term" value="C:cytoplasm"/>
    <property type="evidence" value="ECO:0007669"/>
    <property type="project" value="UniProtKB-SubCell"/>
</dbReference>
<dbReference type="InterPro" id="IPR029044">
    <property type="entry name" value="Nucleotide-diphossugar_trans"/>
</dbReference>
<keyword evidence="3 8" id="KW-0479">Metal-binding</keyword>
<keyword evidence="7 8" id="KW-0501">Molybdenum cofactor biosynthesis</keyword>
<evidence type="ECO:0000256" key="6">
    <source>
        <dbReference type="ARBA" id="ARBA00023134"/>
    </source>
</evidence>
<evidence type="ECO:0000256" key="4">
    <source>
        <dbReference type="ARBA" id="ARBA00022741"/>
    </source>
</evidence>